<dbReference type="STRING" id="65357.A0A024G9C8"/>
<dbReference type="Pfam" id="PF08285">
    <property type="entry name" value="DPM3"/>
    <property type="match status" value="1"/>
</dbReference>
<dbReference type="EMBL" id="CAIX01000049">
    <property type="protein sequence ID" value="CCI43466.1"/>
    <property type="molecule type" value="Genomic_DNA"/>
</dbReference>
<dbReference type="InParanoid" id="A0A024G9C8"/>
<feature type="signal peptide" evidence="8">
    <location>
        <begin position="1"/>
        <end position="24"/>
    </location>
</feature>
<dbReference type="PANTHER" id="PTHR16433">
    <property type="entry name" value="DOLICHOL-PHOSPHATE MANNOSYLTRANSFERASE SUBUNIT 3"/>
    <property type="match status" value="1"/>
</dbReference>
<evidence type="ECO:0000256" key="2">
    <source>
        <dbReference type="ARBA" id="ARBA00010430"/>
    </source>
</evidence>
<keyword evidence="10" id="KW-1185">Reference proteome</keyword>
<dbReference type="Proteomes" id="UP000053237">
    <property type="component" value="Unassembled WGS sequence"/>
</dbReference>
<comment type="subunit">
    <text evidence="7">Component of the dolichol-phosphate mannose (DPM) synthase complex.</text>
</comment>
<comment type="similarity">
    <text evidence="2 7">Belongs to the DPM3 family.</text>
</comment>
<comment type="pathway">
    <text evidence="7">Protein modification; protein glycosylation.</text>
</comment>
<reference evidence="9 10" key="1">
    <citation type="submission" date="2012-05" db="EMBL/GenBank/DDBJ databases">
        <title>Recombination and specialization in a pathogen metapopulation.</title>
        <authorList>
            <person name="Gardiner A."/>
            <person name="Kemen E."/>
            <person name="Schultz-Larsen T."/>
            <person name="MacLean D."/>
            <person name="Van Oosterhout C."/>
            <person name="Jones J.D.G."/>
        </authorList>
    </citation>
    <scope>NUCLEOTIDE SEQUENCE [LARGE SCALE GENOMIC DNA]</scope>
    <source>
        <strain evidence="9 10">Ac Nc2</strain>
    </source>
</reference>
<gene>
    <name evidence="9" type="ORF">BN9_042500</name>
</gene>
<evidence type="ECO:0000256" key="4">
    <source>
        <dbReference type="ARBA" id="ARBA00022824"/>
    </source>
</evidence>
<keyword evidence="4 7" id="KW-0256">Endoplasmic reticulum</keyword>
<protein>
    <recommendedName>
        <fullName evidence="7">Dolichol-phosphate mannosyltransferase subunit 3</fullName>
    </recommendedName>
</protein>
<dbReference type="UniPathway" id="UPA00378"/>
<name>A0A024G9C8_9STRA</name>
<comment type="caution">
    <text evidence="7">Lacks conserved residue(s) required for the propagation of feature annotation.</text>
</comment>
<keyword evidence="3 7" id="KW-0812">Transmembrane</keyword>
<dbReference type="InterPro" id="IPR013174">
    <property type="entry name" value="DPM3"/>
</dbReference>
<accession>A0A024G9C8</accession>
<evidence type="ECO:0000256" key="1">
    <source>
        <dbReference type="ARBA" id="ARBA00004477"/>
    </source>
</evidence>
<dbReference type="GO" id="GO:0006506">
    <property type="term" value="P:GPI anchor biosynthetic process"/>
    <property type="evidence" value="ECO:0007669"/>
    <property type="project" value="TreeGrafter"/>
</dbReference>
<dbReference type="GO" id="GO:0005789">
    <property type="term" value="C:endoplasmic reticulum membrane"/>
    <property type="evidence" value="ECO:0007669"/>
    <property type="project" value="UniProtKB-SubCell"/>
</dbReference>
<keyword evidence="5 7" id="KW-1133">Transmembrane helix</keyword>
<comment type="caution">
    <text evidence="9">The sequence shown here is derived from an EMBL/GenBank/DDBJ whole genome shotgun (WGS) entry which is preliminary data.</text>
</comment>
<keyword evidence="8" id="KW-0732">Signal</keyword>
<evidence type="ECO:0000313" key="9">
    <source>
        <dbReference type="EMBL" id="CCI43466.1"/>
    </source>
</evidence>
<sequence length="94" mass="10724">MLRFHRWSLRLCLAAVLWLVTLKAVDHFTTNAGIQHCIRYLPVYAVGMLGIYSVITIVANVMMITDCPQAAKELENDIQNAKHDLHKRGLNFET</sequence>
<comment type="subcellular location">
    <subcellularLocation>
        <location evidence="1 7">Endoplasmic reticulum membrane</location>
        <topology evidence="1 7">Multi-pass membrane protein</topology>
    </subcellularLocation>
</comment>
<evidence type="ECO:0000256" key="6">
    <source>
        <dbReference type="ARBA" id="ARBA00023136"/>
    </source>
</evidence>
<dbReference type="GO" id="GO:0033185">
    <property type="term" value="C:dolichol-phosphate-mannose synthase complex"/>
    <property type="evidence" value="ECO:0007669"/>
    <property type="project" value="TreeGrafter"/>
</dbReference>
<dbReference type="OrthoDB" id="2014333at2759"/>
<keyword evidence="6 7" id="KW-0472">Membrane</keyword>
<evidence type="ECO:0000256" key="3">
    <source>
        <dbReference type="ARBA" id="ARBA00022692"/>
    </source>
</evidence>
<feature type="chain" id="PRO_5001532287" description="Dolichol-phosphate mannosyltransferase subunit 3" evidence="8">
    <location>
        <begin position="25"/>
        <end position="94"/>
    </location>
</feature>
<dbReference type="PANTHER" id="PTHR16433:SF0">
    <property type="entry name" value="DOLICHOL-PHOSPHATE MANNOSYLTRANSFERASE SUBUNIT 3"/>
    <property type="match status" value="1"/>
</dbReference>
<comment type="function">
    <text evidence="7">Stabilizer subunit of the dolichol-phosphate mannose (DPM) synthase complex; tethers catalytic subunit to the ER.</text>
</comment>
<organism evidence="9 10">
    <name type="scientific">Albugo candida</name>
    <dbReference type="NCBI Taxonomy" id="65357"/>
    <lineage>
        <taxon>Eukaryota</taxon>
        <taxon>Sar</taxon>
        <taxon>Stramenopiles</taxon>
        <taxon>Oomycota</taxon>
        <taxon>Peronosporomycetes</taxon>
        <taxon>Albuginales</taxon>
        <taxon>Albuginaceae</taxon>
        <taxon>Albugo</taxon>
    </lineage>
</organism>
<evidence type="ECO:0000256" key="8">
    <source>
        <dbReference type="SAM" id="SignalP"/>
    </source>
</evidence>
<evidence type="ECO:0000256" key="5">
    <source>
        <dbReference type="ARBA" id="ARBA00022989"/>
    </source>
</evidence>
<evidence type="ECO:0000313" key="10">
    <source>
        <dbReference type="Proteomes" id="UP000053237"/>
    </source>
</evidence>
<evidence type="ECO:0000256" key="7">
    <source>
        <dbReference type="RuleBase" id="RU365085"/>
    </source>
</evidence>
<feature type="transmembrane region" description="Helical" evidence="7">
    <location>
        <begin position="40"/>
        <end position="62"/>
    </location>
</feature>
<dbReference type="AlphaFoldDB" id="A0A024G9C8"/>
<proteinExistence type="inferred from homology"/>